<evidence type="ECO:0000256" key="2">
    <source>
        <dbReference type="ARBA" id="ARBA00023235"/>
    </source>
</evidence>
<organism evidence="7 8">
    <name type="scientific">Pediococcus acidilactici</name>
    <dbReference type="NCBI Taxonomy" id="1254"/>
    <lineage>
        <taxon>Bacteria</taxon>
        <taxon>Bacillati</taxon>
        <taxon>Bacillota</taxon>
        <taxon>Bacilli</taxon>
        <taxon>Lactobacillales</taxon>
        <taxon>Lactobacillaceae</taxon>
        <taxon>Pediococcus</taxon>
        <taxon>Pediococcus acidilactici group</taxon>
    </lineage>
</organism>
<reference evidence="7" key="2">
    <citation type="submission" date="2023-10" db="EMBL/GenBank/DDBJ databases">
        <authorList>
            <person name="Khurajog B."/>
        </authorList>
    </citation>
    <scope>NUCLEOTIDE SEQUENCE</scope>
    <source>
        <strain evidence="7">BF9</strain>
    </source>
</reference>
<dbReference type="Proteomes" id="UP001280897">
    <property type="component" value="Unassembled WGS sequence"/>
</dbReference>
<dbReference type="AlphaFoldDB" id="A0AAW8YDQ8"/>
<dbReference type="EMBL" id="JAWJAV010000001">
    <property type="protein sequence ID" value="MDV2620452.1"/>
    <property type="molecule type" value="Genomic_DNA"/>
</dbReference>
<keyword evidence="1 3" id="KW-0658">Purine biosynthesis</keyword>
<evidence type="ECO:0000256" key="1">
    <source>
        <dbReference type="ARBA" id="ARBA00022755"/>
    </source>
</evidence>
<dbReference type="NCBIfam" id="TIGR01162">
    <property type="entry name" value="purE"/>
    <property type="match status" value="1"/>
</dbReference>
<dbReference type="GeneID" id="57365948"/>
<dbReference type="GO" id="GO:0006189">
    <property type="term" value="P:'de novo' IMP biosynthetic process"/>
    <property type="evidence" value="ECO:0007669"/>
    <property type="project" value="UniProtKB-UniRule"/>
</dbReference>
<accession>A0AAW8YDQ8</accession>
<evidence type="ECO:0000256" key="5">
    <source>
        <dbReference type="PIRSR" id="PIRSR001338-1"/>
    </source>
</evidence>
<evidence type="ECO:0000256" key="3">
    <source>
        <dbReference type="HAMAP-Rule" id="MF_01929"/>
    </source>
</evidence>
<keyword evidence="7" id="KW-0456">Lyase</keyword>
<dbReference type="SUPFAM" id="SSF52255">
    <property type="entry name" value="N5-CAIR mutase (phosphoribosylaminoimidazole carboxylase, PurE)"/>
    <property type="match status" value="1"/>
</dbReference>
<comment type="caution">
    <text evidence="7">The sequence shown here is derived from an EMBL/GenBank/DDBJ whole genome shotgun (WGS) entry which is preliminary data.</text>
</comment>
<keyword evidence="2 3" id="KW-0413">Isomerase</keyword>
<gene>
    <name evidence="3 7" type="primary">purE</name>
    <name evidence="7" type="ORF">R0G89_01715</name>
</gene>
<dbReference type="InterPro" id="IPR000031">
    <property type="entry name" value="PurE_dom"/>
</dbReference>
<dbReference type="Pfam" id="PF00731">
    <property type="entry name" value="AIRC"/>
    <property type="match status" value="1"/>
</dbReference>
<dbReference type="GO" id="GO:0034023">
    <property type="term" value="F:5-(carboxyamino)imidazole ribonucleotide mutase activity"/>
    <property type="evidence" value="ECO:0007669"/>
    <property type="project" value="UniProtKB-UniRule"/>
</dbReference>
<dbReference type="InterPro" id="IPR033747">
    <property type="entry name" value="PurE_ClassI"/>
</dbReference>
<dbReference type="PANTHER" id="PTHR23046:SF2">
    <property type="entry name" value="PHOSPHORIBOSYLAMINOIMIDAZOLE CARBOXYLASE"/>
    <property type="match status" value="1"/>
</dbReference>
<comment type="pathway">
    <text evidence="3 4">Purine metabolism; IMP biosynthesis via de novo pathway; 5-amino-1-(5-phospho-D-ribosyl)imidazole-4-carboxylate from 5-amino-1-(5-phospho-D-ribosyl)imidazole (N5-CAIR route): step 2/2.</text>
</comment>
<evidence type="ECO:0000256" key="4">
    <source>
        <dbReference type="PIRNR" id="PIRNR001338"/>
    </source>
</evidence>
<feature type="domain" description="PurE" evidence="6">
    <location>
        <begin position="2"/>
        <end position="153"/>
    </location>
</feature>
<reference evidence="7" key="1">
    <citation type="journal article" date="2023" name="PeerJ">
        <title>Selection and evaluation of lactic acid bacteria from chicken feces in Thailand as potential probiotics.</title>
        <authorList>
            <person name="Khurajog B."/>
            <person name="Disastra Y."/>
            <person name="Lawwyne L.D."/>
            <person name="Sirichokchatchawan W."/>
            <person name="Niyomtham W."/>
            <person name="Yindee J."/>
            <person name="Hampson D.J."/>
            <person name="Prapasarakul N."/>
        </authorList>
    </citation>
    <scope>NUCLEOTIDE SEQUENCE</scope>
    <source>
        <strain evidence="7">BF9</strain>
    </source>
</reference>
<dbReference type="GO" id="GO:0016829">
    <property type="term" value="F:lyase activity"/>
    <property type="evidence" value="ECO:0007669"/>
    <property type="project" value="UniProtKB-KW"/>
</dbReference>
<evidence type="ECO:0000313" key="7">
    <source>
        <dbReference type="EMBL" id="MDV2620452.1"/>
    </source>
</evidence>
<feature type="binding site" evidence="3 5">
    <location>
        <position position="10"/>
    </location>
    <ligand>
        <name>substrate</name>
    </ligand>
</feature>
<dbReference type="InterPro" id="IPR024694">
    <property type="entry name" value="PurE_prokaryotes"/>
</dbReference>
<dbReference type="PIRSF" id="PIRSF001338">
    <property type="entry name" value="AIR_carboxylase"/>
    <property type="match status" value="1"/>
</dbReference>
<dbReference type="RefSeq" id="WP_008841004.1">
    <property type="nucleotide sequence ID" value="NZ_CP018763.1"/>
</dbReference>
<evidence type="ECO:0000259" key="6">
    <source>
        <dbReference type="SMART" id="SM01001"/>
    </source>
</evidence>
<dbReference type="Gene3D" id="3.40.50.1970">
    <property type="match status" value="1"/>
</dbReference>
<dbReference type="PANTHER" id="PTHR23046">
    <property type="entry name" value="PHOSPHORIBOSYLAMINOIMIDAZOLE CARBOXYLASE CATALYTIC SUBUNIT"/>
    <property type="match status" value="1"/>
</dbReference>
<name>A0AAW8YDQ8_PEDAC</name>
<proteinExistence type="inferred from homology"/>
<sequence>MKKVAVVMGSISDWPTMKETAAMLDKFEVAYERHVISAHRMPSELQKFGKQAQKDGYGVIIAGAGGAAHLPGMLAANTILPVVGVPIESHALHGLDSLLSIVQMPSGVPVATTAIGQAGAKNAALLAIEILAVTESRLAKKMIEFRQKQTQEAQNSEKQW</sequence>
<evidence type="ECO:0000313" key="8">
    <source>
        <dbReference type="Proteomes" id="UP001280897"/>
    </source>
</evidence>
<dbReference type="EC" id="5.4.99.18" evidence="3 4"/>
<dbReference type="SMART" id="SM01001">
    <property type="entry name" value="AIRC"/>
    <property type="match status" value="1"/>
</dbReference>
<comment type="similarity">
    <text evidence="3">Belongs to the AIR carboxylase family. Class I subfamily.</text>
</comment>
<feature type="binding site" evidence="3 5">
    <location>
        <position position="13"/>
    </location>
    <ligand>
        <name>substrate</name>
    </ligand>
</feature>
<dbReference type="HAMAP" id="MF_01929">
    <property type="entry name" value="PurE_classI"/>
    <property type="match status" value="1"/>
</dbReference>
<feature type="binding site" evidence="3 5">
    <location>
        <position position="40"/>
    </location>
    <ligand>
        <name>substrate</name>
    </ligand>
</feature>
<protein>
    <recommendedName>
        <fullName evidence="3 4">N5-carboxyaminoimidazole ribonucleotide mutase</fullName>
        <shortName evidence="3 4">N5-CAIR mutase</shortName>
        <ecNumber evidence="3 4">5.4.99.18</ecNumber>
    </recommendedName>
    <alternativeName>
        <fullName evidence="3">5-(carboxyamino)imidazole ribonucleotide mutase</fullName>
    </alternativeName>
</protein>
<comment type="catalytic activity">
    <reaction evidence="3 4">
        <text>5-carboxyamino-1-(5-phospho-D-ribosyl)imidazole + H(+) = 5-amino-1-(5-phospho-D-ribosyl)imidazole-4-carboxylate</text>
        <dbReference type="Rhea" id="RHEA:13193"/>
        <dbReference type="ChEBI" id="CHEBI:15378"/>
        <dbReference type="ChEBI" id="CHEBI:58730"/>
        <dbReference type="ChEBI" id="CHEBI:77657"/>
        <dbReference type="EC" id="5.4.99.18"/>
    </reaction>
</comment>
<comment type="function">
    <text evidence="3 4">Catalyzes the conversion of N5-carboxyaminoimidazole ribonucleotide (N5-CAIR) to 4-carboxy-5-aminoimidazole ribonucleotide (CAIR).</text>
</comment>